<feature type="compositionally biased region" description="Polar residues" evidence="2">
    <location>
        <begin position="2478"/>
        <end position="2488"/>
    </location>
</feature>
<protein>
    <submittedName>
        <fullName evidence="6">Uncharacterized protein</fullName>
    </submittedName>
</protein>
<dbReference type="GeneID" id="76150479"/>
<feature type="region of interest" description="Disordered" evidence="2">
    <location>
        <begin position="1046"/>
        <end position="1101"/>
    </location>
</feature>
<dbReference type="SMART" id="SM01214">
    <property type="entry name" value="Fmp27_GFWDK"/>
    <property type="match status" value="1"/>
</dbReference>
<name>A0AAD5BEZ2_9ASCO</name>
<dbReference type="InterPro" id="IPR019449">
    <property type="entry name" value="FMP27_WPPW_RBG"/>
</dbReference>
<evidence type="ECO:0000256" key="1">
    <source>
        <dbReference type="SAM" id="Coils"/>
    </source>
</evidence>
<dbReference type="InterPro" id="IPR019415">
    <property type="entry name" value="FMP27_SW_RBG"/>
</dbReference>
<dbReference type="SMART" id="SM01215">
    <property type="entry name" value="Fmp27_SW"/>
    <property type="match status" value="1"/>
</dbReference>
<comment type="caution">
    <text evidence="6">The sequence shown here is derived from an EMBL/GenBank/DDBJ whole genome shotgun (WGS) entry which is preliminary data.</text>
</comment>
<evidence type="ECO:0000259" key="3">
    <source>
        <dbReference type="SMART" id="SM01214"/>
    </source>
</evidence>
<feature type="domain" description="FMP27 WPPW motif-containing RBG unit" evidence="5">
    <location>
        <begin position="1661"/>
        <end position="2152"/>
    </location>
</feature>
<feature type="compositionally biased region" description="Low complexity" evidence="2">
    <location>
        <begin position="2505"/>
        <end position="2526"/>
    </location>
</feature>
<accession>A0AAD5BEZ2</accession>
<dbReference type="Proteomes" id="UP001204833">
    <property type="component" value="Unassembled WGS sequence"/>
</dbReference>
<feature type="coiled-coil region" evidence="1">
    <location>
        <begin position="1836"/>
        <end position="1899"/>
    </location>
</feature>
<evidence type="ECO:0000259" key="5">
    <source>
        <dbReference type="SMART" id="SM01216"/>
    </source>
</evidence>
<feature type="region of interest" description="Disordered" evidence="2">
    <location>
        <begin position="2443"/>
        <end position="2567"/>
    </location>
</feature>
<dbReference type="RefSeq" id="XP_051609022.1">
    <property type="nucleotide sequence ID" value="XM_051751732.1"/>
</dbReference>
<feature type="compositionally biased region" description="Acidic residues" evidence="2">
    <location>
        <begin position="2448"/>
        <end position="2463"/>
    </location>
</feature>
<evidence type="ECO:0000256" key="2">
    <source>
        <dbReference type="SAM" id="MobiDB-lite"/>
    </source>
</evidence>
<reference evidence="6 7" key="1">
    <citation type="journal article" date="2022" name="DNA Res.">
        <title>Genome analysis of five recently described species of the CUG-Ser clade uncovers Candida theae as a new hybrid lineage with pathogenic potential in the Candida parapsilosis species complex.</title>
        <authorList>
            <person name="Mixao V."/>
            <person name="Del Olmo V."/>
            <person name="Hegedusova E."/>
            <person name="Saus E."/>
            <person name="Pryszcz L."/>
            <person name="Cillingova A."/>
            <person name="Nosek J."/>
            <person name="Gabaldon T."/>
        </authorList>
    </citation>
    <scope>NUCLEOTIDE SEQUENCE [LARGE SCALE GENOMIC DNA]</scope>
    <source>
        <strain evidence="6 7">CBS 12239</strain>
    </source>
</reference>
<proteinExistence type="predicted"/>
<dbReference type="PANTHER" id="PTHR15678:SF6">
    <property type="entry name" value="BRIDGE-LIKE LIPID TRANSFER PROTEIN FAMILY MEMBER 2"/>
    <property type="match status" value="1"/>
</dbReference>
<feature type="compositionally biased region" description="Basic residues" evidence="2">
    <location>
        <begin position="2492"/>
        <end position="2503"/>
    </location>
</feature>
<keyword evidence="7" id="KW-1185">Reference proteome</keyword>
<evidence type="ECO:0000313" key="6">
    <source>
        <dbReference type="EMBL" id="KAI5958575.1"/>
    </source>
</evidence>
<keyword evidence="1" id="KW-0175">Coiled coil</keyword>
<dbReference type="EMBL" id="JAIHNG010000116">
    <property type="protein sequence ID" value="KAI5958575.1"/>
    <property type="molecule type" value="Genomic_DNA"/>
</dbReference>
<dbReference type="Pfam" id="PF10344">
    <property type="entry name" value="Hobbit"/>
    <property type="match status" value="1"/>
</dbReference>
<sequence>MASLYGVLFILAVAYALVLYLVNLIPHVSIKYVGFLSLRGVTIKTKTTTVHIGKIALQINAFGPRDETLKWISLVLMDVNIACLKDNSASNRHTSKEQASFKAETISNDKSIKDKLQFRVPNFIFNYILQTELINKINFLIIRSTIYHESTHEHFCASLEFTRLEARISKCHNLRVTATLFNGLIFENENKDNKLDLFRNVEFFVNCVVITSCDVNKTNMIRVNLEEFKTSLSIGRLNIPMDYISTRKQPQTKPQAKQPVTPGEDAPAKEVTNVMQYQQLLRDLLSLYSLTEIRLEDFTLSHKTVSINLSNFVFSLEKVVRTTALSTLKLHIYLTSFKFYHLDTKCVELPSGTVSYEVCPMATLRVAQALLNHDEHSNEHINFKFGITLTNLVFDVYYDQQDILFGILRDKIVRQRMNKMRTAAGVHRKEEVMKKLNLASKMLKDVSTKIVIVDTKLNVHLPKIGSTREDVFNRYSSANTIVTFSVTDLEHRVSTSAQTKALKGRGRVEKRLIHSFLKIKNLKGEAEGNLAQLSKINFLLSYDLDRFKLAVRLSSKAINFRSVNDIFFYLVRQFRNRQRIYFNKKFDEWLKTLESNGAPDQPNNAERFSYGDLNNPAGKNQEDELIKIFEVLPPYVSSVKVDLSSLAFDIKSKEELPSYKMYDYRIGKEIDLKDYRRGISLKVTDVSAIYKRAHEQVQLSVGLVQSATLSEYAHEYMIANNDDNEPSSSSDSDLDDVSSISTLDSTTAEYNDYDSDGLGSGTDTYGVKNILSIRNINIANDTSKSEDRDPNKLIVTVPEVDGHVDTFFLWCIFYAKTLLQRFAPTVESNCSKEQMKQITGPKKKIKLDVFLESVTISLRLPNNVDVLIEFDRSRLQNVFVLKNADVRNIRMYVIHPSTKLWARIVVIKEAKFSIDVSKTLHEAAFELQTKSILFNVPNRFAIYTVIDNTISFAKSIKQLSHNFKYFNFGVDKFERVYPTAKDALVFPHVRIKTSVLGLSLENDPFENELAMIFELGMIEQRVRCRKLEAFEAKCQEIRANAQPDIEDQVELSDVPGPMMGSRKGSFRKGTSCPTSKHSPLRNEASYHDETSSNEVNSTGTRKKFMGTFSRKRRNNAHLKNHIGDSADSEFEDESKPKLTKEQAEEEIRQARERLEHNFSLSWMRKFRSFKDLRNKDWKERREEIWGKDDPTDIMKSKYDIVEYADGPSLTTSLFQDVDLTLDRFKGGDIDEFLYTYEKKQPKEKYSILVPLSIDLKARNFHMFLKDYPLPLASFPTNSNPQIPTVHIKSNLVVNEHLYKRKEELRYIFVPFSWVVFDNGVSDNFYSVYIPRTLTTVKFAADFQCDLNTDRACIVGWSKSYQPALSTMGQAFENFSKPAIDDSPIGIWDKLPLIMHGKYKFNIANELCLHMKSGRSPYKLVGLDAGFVFNWKNNVDLTIDGTIDPRRLVVITSDDFIFAVPNYSMNEKHTWSLYYDGRADFAPSSDPEGKKYHKRVIRLSSNDRVEWCLGMMFERNKHFSHRLSDQEERTSEFLPHYKVQITNPANEYHPDSYDGYRADYVHMALSVISRSRNGQAFNAAFLTPLAFHHFFYWWDTVAHYSPTPVRSGKLFSDGKKKPKIKLSPHLFTVKYQLVFNPVTISHLYIHSSNEMQGKKNRVAFTGLKGKFDICEIDLHQRKQLLTYVNQKLNKRTQVKHLKMNQAEINVERADVRILNALFPDQSVSGKLLSYLMGDATSDSSSGHHRGPAHASKFTRWIESVDVPDGDLSWVDPEDFIELEVNEPLSPYPKITILPFFATPKLSYFREFTLHEDGPYPFGNEKIHNCIMDMEKPSGVQSRILSERVETLKNELLRKQQQFSRMKSQSESSNVQHMSDVETDIQLLQEKIDVINQAHKNFTEEDLKMTNNFDDPDNLTALSKQQSGLSAYSSHRDRDELLEAANFVSIAEFHNRFIVHNLQMKWDDNVRVYFINYLERISDRRNHVYYMTRMAIDLVKNVISESERMDVEDLNFSDRTFTNFRGGIEAMEGFAEALDVLQNPDVEEAEHKYLIKLIHPQIQLTSRKAPDTTVIVTSRDLDIKVVDINQKDLVNVLTDSSEVTAKVESRIGVMFRDEQIFVVTKDDVAHLGAKSKFAKGGYMNSTSSWPPWFECEVCYKGTWAQEFLVAERNTVALVYKSPNNLFLNAKNLERHNEVVVFINKFVVNATSTQYSSIYYVITELLLSGETKDSLQSRLAKVVAISDASDFKGLDVKVKDLQTTIRELKDLVLTFHQRGTTTLTETESKYLQILELEMEKSKLELLLIMKLLGTRNKSKSKETTKFWHILTDQVIWHFLTDDRKPFVDIACTGIVFSRVESIEGANHNDFEIKMLQGFNLQENSQFPVLLSPLLPKGETTFDDHGRPIVKMTWDLSALVGGIPIIKHAKLDVLPLRFELDYPTAKMLQSYLFPKDDDEDDDDSEDTDDESMYSSSEETFEDAASARSSLMSNNETSKSSWRRLLSRRKPLGSKTSSDNFGGSSSNGTSSPSSSAQESRDSHFSSSPGSHIGRFQDKTATKVTKLGRGQRRSQAVNNNDVLDDEINTLISRSLKYKSIVDVEISNFDFMVSFSGPKTLHLLNVNQLILSVPALKYQYKIWSAEDFMNKLKKDIIKVILSHSGKILGNKFQHKKKLTSSKPLKQIGNYDGFLTLEELQNQSEQTDRADADLSPQVSRAHYHNHNRNRQHIVRHGEADDETFKTYLDGGEAERVFTNPREDKVAGDVDAP</sequence>
<gene>
    <name evidence="6" type="ORF">KGF57_002420</name>
</gene>
<dbReference type="InterPro" id="IPR045167">
    <property type="entry name" value="Hobbit"/>
</dbReference>
<dbReference type="SMART" id="SM01216">
    <property type="entry name" value="Fmp27_WPPW"/>
    <property type="match status" value="1"/>
</dbReference>
<feature type="domain" description="FMP27 SW motif-containing RBG unit" evidence="4">
    <location>
        <begin position="1149"/>
        <end position="1248"/>
    </location>
</feature>
<evidence type="ECO:0000313" key="7">
    <source>
        <dbReference type="Proteomes" id="UP001204833"/>
    </source>
</evidence>
<dbReference type="InterPro" id="IPR019441">
    <property type="entry name" value="FMP27/BLTP2/Hobbit_GFWDK_RBG"/>
</dbReference>
<dbReference type="PANTHER" id="PTHR15678">
    <property type="entry name" value="ANTIGEN MLAA-22-RELATED"/>
    <property type="match status" value="1"/>
</dbReference>
<evidence type="ECO:0000259" key="4">
    <source>
        <dbReference type="SMART" id="SM01215"/>
    </source>
</evidence>
<feature type="domain" description="FMP27/BLTP2/Hobbit GFWDK motif-containing RBG unit" evidence="3">
    <location>
        <begin position="1266"/>
        <end position="1419"/>
    </location>
</feature>
<organism evidence="6 7">
    <name type="scientific">Candida theae</name>
    <dbReference type="NCBI Taxonomy" id="1198502"/>
    <lineage>
        <taxon>Eukaryota</taxon>
        <taxon>Fungi</taxon>
        <taxon>Dikarya</taxon>
        <taxon>Ascomycota</taxon>
        <taxon>Saccharomycotina</taxon>
        <taxon>Pichiomycetes</taxon>
        <taxon>Debaryomycetaceae</taxon>
        <taxon>Candida/Lodderomyces clade</taxon>
        <taxon>Candida</taxon>
    </lineage>
</organism>